<feature type="coiled-coil region" evidence="2">
    <location>
        <begin position="579"/>
        <end position="800"/>
    </location>
</feature>
<evidence type="ECO:0000256" key="1">
    <source>
        <dbReference type="ARBA" id="ARBA00023054"/>
    </source>
</evidence>
<feature type="compositionally biased region" description="Basic and acidic residues" evidence="3">
    <location>
        <begin position="18"/>
        <end position="29"/>
    </location>
</feature>
<dbReference type="GO" id="GO:0003779">
    <property type="term" value="F:actin binding"/>
    <property type="evidence" value="ECO:0007669"/>
    <property type="project" value="InterPro"/>
</dbReference>
<dbReference type="AlphaFoldDB" id="A0AAV5LSH8"/>
<evidence type="ECO:0000313" key="6">
    <source>
        <dbReference type="Proteomes" id="UP001054252"/>
    </source>
</evidence>
<protein>
    <recommendedName>
        <fullName evidence="4">NAB domain-containing protein</fullName>
    </recommendedName>
</protein>
<keyword evidence="6" id="KW-1185">Reference proteome</keyword>
<dbReference type="GO" id="GO:0005200">
    <property type="term" value="F:structural constituent of cytoskeleton"/>
    <property type="evidence" value="ECO:0007669"/>
    <property type="project" value="TreeGrafter"/>
</dbReference>
<dbReference type="InterPro" id="IPR011684">
    <property type="entry name" value="NAB"/>
</dbReference>
<feature type="region of interest" description="Disordered" evidence="3">
    <location>
        <begin position="1"/>
        <end position="29"/>
    </location>
</feature>
<dbReference type="PROSITE" id="PS51774">
    <property type="entry name" value="NAB"/>
    <property type="match status" value="1"/>
</dbReference>
<sequence length="1039" mass="119330">MRKHRFRESMKSFFGSHVDPEKDEQLKGSKIDIEEKVGKILKLIKKEEPEVSDGISTTNAKTEPLVELIEDFHKHYQNLYAQYDHLTGELRKKIHGKKEKDSSSSSSSDSDSDHSSKGQDNKNGQLESEFQKTTDGIKQELETANQEIAELKGKLIATNEEKDALNSEYLTAVSKSQEAEEVIRNLKLEAESLETENSKLLVENGELKPKLDAADKIEAEANQRLEAMSKEKDNLIIERETAVRRVEEGERIIEDLRSMVDRLREENVNLTQELETVRGEAADMKQQLESAEHQVSDLSRSLNANKEENESLNLKLSEALNEIKLADKRKEELIAEIGDLEEKLGGKDREISTLTDMHVAHGNQSSARIKELEAQVKGLELELESSQAHNRDVEVQIENKATEVKQLGEENAALQAQILELEMMSEKRKNELSAFAKKLEDNENVSLSRIENLNEQVNNLLADMKALQSQKAELEEQIVFKSDEASSQVKGLLDQKAGAERGLEFSALEEKHSIVHNQKSELDEQIRTRIEESNQFREEIVGLHEKISELEKAAAERGLEFSALQEKHTIAENEASSQITVLLDQVKILQEELDSLQTQRNQLELQIERENQEASESLTLLENQNSELQSQITAQQIMLNEQGDAYNKLTEEHKQIESLFQECKATLDVSERKMEEMAEEFHKNIESKDQMVTDMKQMVEDLQRDLEANGGEKVELISQIAEQQRILKEQEDAFNNIDEEYKQLEVSFQDTKASLEVKERKIQDLAEGHEKNLQSKDQLVAELEQTVEDMKRDLEMSGEEISSLVENVRNIEVKLRLSNQKLRVTEQLLSEKEESFRIAEAKFQEEQRRLEERVETLSGIIARNNEAHHRMITDISATVNSTLTGFEVVVQKYEEDYRNHESFILETSEILRVAKTWVVEIKSENQLLKKKVSSLVEKLQDTKEQECVLRERVEGLQVKASKEEREKGNLMKAVKDLDKKVELLEAMMKEKDEGILGLGEEKREAIRQLCLWIDYHRSHYDYLKEVLLKTAGRRRERAT</sequence>
<evidence type="ECO:0000259" key="4">
    <source>
        <dbReference type="PROSITE" id="PS51774"/>
    </source>
</evidence>
<feature type="coiled-coil region" evidence="2">
    <location>
        <begin position="925"/>
        <end position="980"/>
    </location>
</feature>
<feature type="region of interest" description="Disordered" evidence="3">
    <location>
        <begin position="94"/>
        <end position="126"/>
    </location>
</feature>
<comment type="caution">
    <text evidence="5">The sequence shown here is derived from an EMBL/GenBank/DDBJ whole genome shotgun (WGS) entry which is preliminary data.</text>
</comment>
<proteinExistence type="predicted"/>
<organism evidence="5 6">
    <name type="scientific">Rubroshorea leprosula</name>
    <dbReference type="NCBI Taxonomy" id="152421"/>
    <lineage>
        <taxon>Eukaryota</taxon>
        <taxon>Viridiplantae</taxon>
        <taxon>Streptophyta</taxon>
        <taxon>Embryophyta</taxon>
        <taxon>Tracheophyta</taxon>
        <taxon>Spermatophyta</taxon>
        <taxon>Magnoliopsida</taxon>
        <taxon>eudicotyledons</taxon>
        <taxon>Gunneridae</taxon>
        <taxon>Pentapetalae</taxon>
        <taxon>rosids</taxon>
        <taxon>malvids</taxon>
        <taxon>Malvales</taxon>
        <taxon>Dipterocarpaceae</taxon>
        <taxon>Rubroshorea</taxon>
    </lineage>
</organism>
<name>A0AAV5LSH8_9ROSI</name>
<dbReference type="GO" id="GO:0005856">
    <property type="term" value="C:cytoskeleton"/>
    <property type="evidence" value="ECO:0007669"/>
    <property type="project" value="TreeGrafter"/>
</dbReference>
<dbReference type="PANTHER" id="PTHR47357:SF1">
    <property type="entry name" value="SPINDLE POLE BODY COMPONENT 110"/>
    <property type="match status" value="1"/>
</dbReference>
<reference evidence="5 6" key="1">
    <citation type="journal article" date="2021" name="Commun. Biol.">
        <title>The genome of Shorea leprosula (Dipterocarpaceae) highlights the ecological relevance of drought in aseasonal tropical rainforests.</title>
        <authorList>
            <person name="Ng K.K.S."/>
            <person name="Kobayashi M.J."/>
            <person name="Fawcett J.A."/>
            <person name="Hatakeyama M."/>
            <person name="Paape T."/>
            <person name="Ng C.H."/>
            <person name="Ang C.C."/>
            <person name="Tnah L.H."/>
            <person name="Lee C.T."/>
            <person name="Nishiyama T."/>
            <person name="Sese J."/>
            <person name="O'Brien M.J."/>
            <person name="Copetti D."/>
            <person name="Mohd Noor M.I."/>
            <person name="Ong R.C."/>
            <person name="Putra M."/>
            <person name="Sireger I.Z."/>
            <person name="Indrioko S."/>
            <person name="Kosugi Y."/>
            <person name="Izuno A."/>
            <person name="Isagi Y."/>
            <person name="Lee S.L."/>
            <person name="Shimizu K.K."/>
        </authorList>
    </citation>
    <scope>NUCLEOTIDE SEQUENCE [LARGE SCALE GENOMIC DNA]</scope>
    <source>
        <strain evidence="5">214</strain>
    </source>
</reference>
<dbReference type="Proteomes" id="UP001054252">
    <property type="component" value="Unassembled WGS sequence"/>
</dbReference>
<gene>
    <name evidence="5" type="ORF">SLEP1_g47753</name>
</gene>
<feature type="compositionally biased region" description="Basic and acidic residues" evidence="3">
    <location>
        <begin position="111"/>
        <end position="120"/>
    </location>
</feature>
<evidence type="ECO:0000313" key="5">
    <source>
        <dbReference type="EMBL" id="GKV40079.1"/>
    </source>
</evidence>
<feature type="domain" description="NAB" evidence="4">
    <location>
        <begin position="10"/>
        <end position="90"/>
    </location>
</feature>
<feature type="coiled-coil region" evidence="2">
    <location>
        <begin position="134"/>
        <end position="484"/>
    </location>
</feature>
<dbReference type="Pfam" id="PF07765">
    <property type="entry name" value="KIP1"/>
    <property type="match status" value="1"/>
</dbReference>
<accession>A0AAV5LSH8</accession>
<evidence type="ECO:0000256" key="2">
    <source>
        <dbReference type="SAM" id="Coils"/>
    </source>
</evidence>
<dbReference type="EMBL" id="BPVZ01000138">
    <property type="protein sequence ID" value="GKV40079.1"/>
    <property type="molecule type" value="Genomic_DNA"/>
</dbReference>
<evidence type="ECO:0000256" key="3">
    <source>
        <dbReference type="SAM" id="MobiDB-lite"/>
    </source>
</evidence>
<keyword evidence="1 2" id="KW-0175">Coiled coil</keyword>
<dbReference type="PANTHER" id="PTHR47357">
    <property type="entry name" value="COP1-INTERACTIVE PROTEIN 1"/>
    <property type="match status" value="1"/>
</dbReference>